<evidence type="ECO:0000313" key="3">
    <source>
        <dbReference type="Proteomes" id="UP000000709"/>
    </source>
</evidence>
<dbReference type="RefSeq" id="XP_007377341.1">
    <property type="nucleotide sequence ID" value="XM_007377279.1"/>
</dbReference>
<organism evidence="3">
    <name type="scientific">Spathaspora passalidarum (strain NRRL Y-27907 / 11-Y1)</name>
    <dbReference type="NCBI Taxonomy" id="619300"/>
    <lineage>
        <taxon>Eukaryota</taxon>
        <taxon>Fungi</taxon>
        <taxon>Dikarya</taxon>
        <taxon>Ascomycota</taxon>
        <taxon>Saccharomycotina</taxon>
        <taxon>Pichiomycetes</taxon>
        <taxon>Debaryomycetaceae</taxon>
        <taxon>Spathaspora</taxon>
    </lineage>
</organism>
<dbReference type="GeneID" id="18875220"/>
<feature type="region of interest" description="Disordered" evidence="1">
    <location>
        <begin position="1"/>
        <end position="36"/>
    </location>
</feature>
<dbReference type="InParanoid" id="G3ATZ4"/>
<keyword evidence="3" id="KW-1185">Reference proteome</keyword>
<name>G3ATZ4_SPAPN</name>
<proteinExistence type="predicted"/>
<reference evidence="2 3" key="1">
    <citation type="journal article" date="2011" name="Proc. Natl. Acad. Sci. U.S.A.">
        <title>Comparative genomics of xylose-fermenting fungi for enhanced biofuel production.</title>
        <authorList>
            <person name="Wohlbach D.J."/>
            <person name="Kuo A."/>
            <person name="Sato T.K."/>
            <person name="Potts K.M."/>
            <person name="Salamov A.A."/>
            <person name="LaButti K.M."/>
            <person name="Sun H."/>
            <person name="Clum A."/>
            <person name="Pangilinan J.L."/>
            <person name="Lindquist E.A."/>
            <person name="Lucas S."/>
            <person name="Lapidus A."/>
            <person name="Jin M."/>
            <person name="Gunawan C."/>
            <person name="Balan V."/>
            <person name="Dale B.E."/>
            <person name="Jeffries T.W."/>
            <person name="Zinkel R."/>
            <person name="Barry K.W."/>
            <person name="Grigoriev I.V."/>
            <person name="Gasch A.P."/>
        </authorList>
    </citation>
    <scope>NUCLEOTIDE SEQUENCE [LARGE SCALE GENOMIC DNA]</scope>
    <source>
        <strain evidence="3">NRRL Y-27907 / 11-Y1</strain>
    </source>
</reference>
<evidence type="ECO:0000256" key="1">
    <source>
        <dbReference type="SAM" id="MobiDB-lite"/>
    </source>
</evidence>
<evidence type="ECO:0000313" key="2">
    <source>
        <dbReference type="EMBL" id="EGW30370.1"/>
    </source>
</evidence>
<dbReference type="AlphaFoldDB" id="G3ATZ4"/>
<dbReference type="eggNOG" id="ENOG502T68I">
    <property type="taxonomic scope" value="Eukaryota"/>
</dbReference>
<protein>
    <submittedName>
        <fullName evidence="2">Uncharacterized protein</fullName>
    </submittedName>
</protein>
<dbReference type="HOGENOM" id="CLU_845111_0_0_1"/>
<dbReference type="KEGG" id="spaa:SPAPADRAFT_68476"/>
<dbReference type="EMBL" id="GL996505">
    <property type="protein sequence ID" value="EGW30370.1"/>
    <property type="molecule type" value="Genomic_DNA"/>
</dbReference>
<accession>G3ATZ4</accession>
<dbReference type="OrthoDB" id="4020980at2759"/>
<dbReference type="Proteomes" id="UP000000709">
    <property type="component" value="Unassembled WGS sequence"/>
</dbReference>
<gene>
    <name evidence="2" type="ORF">SPAPADRAFT_68476</name>
</gene>
<feature type="compositionally biased region" description="Pro residues" evidence="1">
    <location>
        <begin position="22"/>
        <end position="34"/>
    </location>
</feature>
<sequence length="329" mass="38205">MSLYQEYQGDNPPRERITRPVCPHPRPPLSPIPSKPNFKCNLRLPDDPSPIPRTTPIGFLIDDASMDTSYPGGDNESILSEARSFLTPDLKDGCESMNRIASPSDLTFYSYLSQLKSTLPLLTHTVSPCNVLAQFFANEIYHANNLITICYSFCNTEFHSFPHTSILNPYIPQDKTHHSRMIHQLKKLQEITRELISRLAMFNSLIDKVNLFDVSFTNLLSMRAQFTYLINNFVIEEIEEISKKLQRELYKYNLFVENIIESDDNYVEQEDDISFATIENLRFKIEQTLLFKTNKLTKVDLQHFYEVLITGVIEDAAWWNYIENLRDMV</sequence>